<evidence type="ECO:0000256" key="5">
    <source>
        <dbReference type="ARBA" id="ARBA00022448"/>
    </source>
</evidence>
<evidence type="ECO:0000256" key="9">
    <source>
        <dbReference type="ARBA" id="ARBA00022982"/>
    </source>
</evidence>
<dbReference type="PANTHER" id="PTHR17098:SF2">
    <property type="entry name" value="NADH DEHYDROGENASE [UBIQUINONE] 1 ALPHA SUBCOMPLEX SUBUNIT 1"/>
    <property type="match status" value="1"/>
</dbReference>
<comment type="function">
    <text evidence="1">Accessory subunit of the mitochondrial membrane respiratory chain NADH dehydrogenase (Complex I), that is believed not to be involved in catalysis. Complex I functions in the transfer of electrons from NADH to the respiratory chain. The immediate electron acceptor for the enzyme is believed to be ubiquinone.</text>
</comment>
<dbReference type="OMA" id="EVSNPWK"/>
<dbReference type="InterPro" id="IPR017384">
    <property type="entry name" value="NADH_Ub_cplx-1_asu_su-1"/>
</dbReference>
<dbReference type="OrthoDB" id="1920692at2759"/>
<organism evidence="14 15">
    <name type="scientific">Penicillium decumbens</name>
    <dbReference type="NCBI Taxonomy" id="69771"/>
    <lineage>
        <taxon>Eukaryota</taxon>
        <taxon>Fungi</taxon>
        <taxon>Dikarya</taxon>
        <taxon>Ascomycota</taxon>
        <taxon>Pezizomycotina</taxon>
        <taxon>Eurotiomycetes</taxon>
        <taxon>Eurotiomycetidae</taxon>
        <taxon>Eurotiales</taxon>
        <taxon>Aspergillaceae</taxon>
        <taxon>Penicillium</taxon>
    </lineage>
</organism>
<keyword evidence="7 13" id="KW-0812">Transmembrane</keyword>
<dbReference type="PANTHER" id="PTHR17098">
    <property type="entry name" value="NADH-UBIQUINONE OXIDOREDUCTASE MWFE SUBUNIT"/>
    <property type="match status" value="1"/>
</dbReference>
<gene>
    <name evidence="14" type="ORF">PENDEC_c025G05639</name>
</gene>
<proteinExistence type="inferred from homology"/>
<evidence type="ECO:0000256" key="1">
    <source>
        <dbReference type="ARBA" id="ARBA00003195"/>
    </source>
</evidence>
<name>A0A1V6P0T5_PENDC</name>
<dbReference type="Pfam" id="PF15879">
    <property type="entry name" value="MWFE"/>
    <property type="match status" value="1"/>
</dbReference>
<comment type="caution">
    <text evidence="14">The sequence shown here is derived from an EMBL/GenBank/DDBJ whole genome shotgun (WGS) entry which is preliminary data.</text>
</comment>
<sequence>MGVYWEALIPLGICFAMTGVTGYGLSFLNRFANDGKKARWNRDLWDRQMMERDLRLTGSLRGQSSNPVAPVGFELSNPWKVEKRIH</sequence>
<evidence type="ECO:0000256" key="13">
    <source>
        <dbReference type="SAM" id="Phobius"/>
    </source>
</evidence>
<reference evidence="15" key="1">
    <citation type="journal article" date="2017" name="Nat. Microbiol.">
        <title>Global analysis of biosynthetic gene clusters reveals vast potential of secondary metabolite production in Penicillium species.</title>
        <authorList>
            <person name="Nielsen J.C."/>
            <person name="Grijseels S."/>
            <person name="Prigent S."/>
            <person name="Ji B."/>
            <person name="Dainat J."/>
            <person name="Nielsen K.F."/>
            <person name="Frisvad J.C."/>
            <person name="Workman M."/>
            <person name="Nielsen J."/>
        </authorList>
    </citation>
    <scope>NUCLEOTIDE SEQUENCE [LARGE SCALE GENOMIC DNA]</scope>
    <source>
        <strain evidence="15">IBT 11843</strain>
    </source>
</reference>
<comment type="similarity">
    <text evidence="3">Belongs to the complex I NDUFA1 subunit family.</text>
</comment>
<keyword evidence="6" id="KW-0679">Respiratory chain</keyword>
<keyword evidence="10 13" id="KW-1133">Transmembrane helix</keyword>
<keyword evidence="9" id="KW-0249">Electron transport</keyword>
<evidence type="ECO:0000256" key="8">
    <source>
        <dbReference type="ARBA" id="ARBA00022792"/>
    </source>
</evidence>
<keyword evidence="11" id="KW-0496">Mitochondrion</keyword>
<evidence type="ECO:0000256" key="7">
    <source>
        <dbReference type="ARBA" id="ARBA00022692"/>
    </source>
</evidence>
<keyword evidence="15" id="KW-1185">Reference proteome</keyword>
<dbReference type="Proteomes" id="UP000191522">
    <property type="component" value="Unassembled WGS sequence"/>
</dbReference>
<evidence type="ECO:0000256" key="4">
    <source>
        <dbReference type="ARBA" id="ARBA00016392"/>
    </source>
</evidence>
<evidence type="ECO:0000256" key="6">
    <source>
        <dbReference type="ARBA" id="ARBA00022660"/>
    </source>
</evidence>
<dbReference type="EMBL" id="MDYL01000025">
    <property type="protein sequence ID" value="OQD70226.1"/>
    <property type="molecule type" value="Genomic_DNA"/>
</dbReference>
<evidence type="ECO:0000256" key="2">
    <source>
        <dbReference type="ARBA" id="ARBA00004298"/>
    </source>
</evidence>
<evidence type="ECO:0000256" key="11">
    <source>
        <dbReference type="ARBA" id="ARBA00023128"/>
    </source>
</evidence>
<dbReference type="AlphaFoldDB" id="A0A1V6P0T5"/>
<keyword evidence="8" id="KW-0999">Mitochondrion inner membrane</keyword>
<evidence type="ECO:0000256" key="12">
    <source>
        <dbReference type="ARBA" id="ARBA00023136"/>
    </source>
</evidence>
<evidence type="ECO:0000313" key="15">
    <source>
        <dbReference type="Proteomes" id="UP000191522"/>
    </source>
</evidence>
<keyword evidence="5" id="KW-0813">Transport</keyword>
<protein>
    <recommendedName>
        <fullName evidence="4">NADH dehydrogenase [ubiquinone] 1 alpha subcomplex subunit 1</fullName>
    </recommendedName>
</protein>
<accession>A0A1V6P0T5</accession>
<comment type="subcellular location">
    <subcellularLocation>
        <location evidence="2">Mitochondrion inner membrane</location>
        <topology evidence="2">Single-pass membrane protein</topology>
        <orientation evidence="2">Matrix side</orientation>
    </subcellularLocation>
</comment>
<evidence type="ECO:0000256" key="3">
    <source>
        <dbReference type="ARBA" id="ARBA00009960"/>
    </source>
</evidence>
<feature type="transmembrane region" description="Helical" evidence="13">
    <location>
        <begin position="7"/>
        <end position="28"/>
    </location>
</feature>
<dbReference type="STRING" id="69771.A0A1V6P0T5"/>
<evidence type="ECO:0000313" key="14">
    <source>
        <dbReference type="EMBL" id="OQD70226.1"/>
    </source>
</evidence>
<keyword evidence="12 13" id="KW-0472">Membrane</keyword>
<evidence type="ECO:0000256" key="10">
    <source>
        <dbReference type="ARBA" id="ARBA00022989"/>
    </source>
</evidence>
<dbReference type="GO" id="GO:0005743">
    <property type="term" value="C:mitochondrial inner membrane"/>
    <property type="evidence" value="ECO:0007669"/>
    <property type="project" value="UniProtKB-SubCell"/>
</dbReference>